<keyword evidence="4" id="KW-1185">Reference proteome</keyword>
<dbReference type="GO" id="GO:0055088">
    <property type="term" value="P:lipid homeostasis"/>
    <property type="evidence" value="ECO:0007669"/>
    <property type="project" value="TreeGrafter"/>
</dbReference>
<dbReference type="HOGENOM" id="CLU_014629_0_1_1"/>
<dbReference type="GO" id="GO:0071949">
    <property type="term" value="F:FAD binding"/>
    <property type="evidence" value="ECO:0007669"/>
    <property type="project" value="InterPro"/>
</dbReference>
<evidence type="ECO:0000313" key="3">
    <source>
        <dbReference type="EMBL" id="KEF52474.1"/>
    </source>
</evidence>
<dbReference type="InterPro" id="IPR029320">
    <property type="entry name" value="Acyl-CoA_ox_N"/>
</dbReference>
<dbReference type="SUPFAM" id="SSF47203">
    <property type="entry name" value="Acyl-CoA dehydrogenase C-terminal domain-like"/>
    <property type="match status" value="1"/>
</dbReference>
<dbReference type="Gene3D" id="1.10.540.10">
    <property type="entry name" value="Acyl-CoA dehydrogenase/oxidase, N-terminal domain"/>
    <property type="match status" value="1"/>
</dbReference>
<dbReference type="InterPro" id="IPR036250">
    <property type="entry name" value="AcylCo_DH-like_C"/>
</dbReference>
<dbReference type="GeneID" id="25286215"/>
<dbReference type="EMBL" id="AMGV01000017">
    <property type="protein sequence ID" value="KEF52474.1"/>
    <property type="molecule type" value="Genomic_DNA"/>
</dbReference>
<gene>
    <name evidence="3" type="ORF">A1O9_11316</name>
</gene>
<feature type="domain" description="Acyl-CoA oxidase C-alpha1" evidence="2">
    <location>
        <begin position="165"/>
        <end position="298"/>
    </location>
</feature>
<dbReference type="GO" id="GO:0005504">
    <property type="term" value="F:fatty acid binding"/>
    <property type="evidence" value="ECO:0007669"/>
    <property type="project" value="TreeGrafter"/>
</dbReference>
<dbReference type="GO" id="GO:0003997">
    <property type="term" value="F:acyl-CoA oxidase activity"/>
    <property type="evidence" value="ECO:0007669"/>
    <property type="project" value="InterPro"/>
</dbReference>
<sequence>MTDWMMPIHPQFRIFMSNLERQMSDEQKSIWVPKAERFEILGCYYQTKLGHGSNVRGIETTAILDEDSDEVILNSPTLSSTKYWLGAAGVCATHGIVVARLFIRGHGYGTHLFLTQLRDLDTHQLCTGVEIYELGPKVFQGMLARNAQVLRDGTYVKPKNTKHSYGLMVSVRALMAEITAWDLLKAVVVAYHYTKFRQQFKKDSTDKNEVAVFDNTSVRYRVLHLLATATAVIVVGHSIKKADDEYTATMLQTGSTSELEDLHLQTVSAKTYSTEVASRGVETCRIACGGHGYSGFGRMYAHGECSDLRRRQLCH</sequence>
<evidence type="ECO:0000259" key="2">
    <source>
        <dbReference type="Pfam" id="PF22924"/>
    </source>
</evidence>
<proteinExistence type="predicted"/>
<dbReference type="Proteomes" id="UP000027920">
    <property type="component" value="Unassembled WGS sequence"/>
</dbReference>
<evidence type="ECO:0000259" key="1">
    <source>
        <dbReference type="Pfam" id="PF14749"/>
    </source>
</evidence>
<dbReference type="OrthoDB" id="538336at2759"/>
<evidence type="ECO:0000313" key="4">
    <source>
        <dbReference type="Proteomes" id="UP000027920"/>
    </source>
</evidence>
<dbReference type="VEuPathDB" id="FungiDB:A1O9_11316"/>
<feature type="domain" description="Acyl-coenzyme A oxidase N-terminal" evidence="1">
    <location>
        <begin position="6"/>
        <end position="41"/>
    </location>
</feature>
<name>A0A072NX81_9EURO</name>
<dbReference type="STRING" id="1182545.A0A072NX81"/>
<dbReference type="Pfam" id="PF14749">
    <property type="entry name" value="Acyl-CoA_ox_N"/>
    <property type="match status" value="1"/>
</dbReference>
<reference evidence="3 4" key="1">
    <citation type="submission" date="2013-03" db="EMBL/GenBank/DDBJ databases">
        <title>The Genome Sequence of Exophiala aquamarina CBS 119918.</title>
        <authorList>
            <consortium name="The Broad Institute Genomics Platform"/>
            <person name="Cuomo C."/>
            <person name="de Hoog S."/>
            <person name="Gorbushina A."/>
            <person name="Walker B."/>
            <person name="Young S.K."/>
            <person name="Zeng Q."/>
            <person name="Gargeya S."/>
            <person name="Fitzgerald M."/>
            <person name="Haas B."/>
            <person name="Abouelleil A."/>
            <person name="Allen A.W."/>
            <person name="Alvarado L."/>
            <person name="Arachchi H.M."/>
            <person name="Berlin A.M."/>
            <person name="Chapman S.B."/>
            <person name="Gainer-Dewar J."/>
            <person name="Goldberg J."/>
            <person name="Griggs A."/>
            <person name="Gujja S."/>
            <person name="Hansen M."/>
            <person name="Howarth C."/>
            <person name="Imamovic A."/>
            <person name="Ireland A."/>
            <person name="Larimer J."/>
            <person name="McCowan C."/>
            <person name="Murphy C."/>
            <person name="Pearson M."/>
            <person name="Poon T.W."/>
            <person name="Priest M."/>
            <person name="Roberts A."/>
            <person name="Saif S."/>
            <person name="Shea T."/>
            <person name="Sisk P."/>
            <person name="Sykes S."/>
            <person name="Wortman J."/>
            <person name="Nusbaum C."/>
            <person name="Birren B."/>
        </authorList>
    </citation>
    <scope>NUCLEOTIDE SEQUENCE [LARGE SCALE GENOMIC DNA]</scope>
    <source>
        <strain evidence="3 4">CBS 119918</strain>
    </source>
</reference>
<dbReference type="InterPro" id="IPR037069">
    <property type="entry name" value="AcylCoA_DH/ox_N_sf"/>
</dbReference>
<dbReference type="SUPFAM" id="SSF56645">
    <property type="entry name" value="Acyl-CoA dehydrogenase NM domain-like"/>
    <property type="match status" value="1"/>
</dbReference>
<dbReference type="InterPro" id="IPR055060">
    <property type="entry name" value="ACOX_C_alpha1"/>
</dbReference>
<dbReference type="RefSeq" id="XP_013255064.1">
    <property type="nucleotide sequence ID" value="XM_013399610.1"/>
</dbReference>
<dbReference type="Pfam" id="PF22924">
    <property type="entry name" value="ACOX_C_alpha1"/>
    <property type="match status" value="1"/>
</dbReference>
<accession>A0A072NX81</accession>
<dbReference type="InterPro" id="IPR009100">
    <property type="entry name" value="AcylCoA_DH/oxidase_NM_dom_sf"/>
</dbReference>
<dbReference type="Gene3D" id="1.20.140.10">
    <property type="entry name" value="Butyryl-CoA Dehydrogenase, subunit A, domain 3"/>
    <property type="match status" value="1"/>
</dbReference>
<comment type="caution">
    <text evidence="3">The sequence shown here is derived from an EMBL/GenBank/DDBJ whole genome shotgun (WGS) entry which is preliminary data.</text>
</comment>
<dbReference type="AlphaFoldDB" id="A0A072NX81"/>
<dbReference type="InterPro" id="IPR012258">
    <property type="entry name" value="Acyl-CoA_oxidase"/>
</dbReference>
<dbReference type="GO" id="GO:0033540">
    <property type="term" value="P:fatty acid beta-oxidation using acyl-CoA oxidase"/>
    <property type="evidence" value="ECO:0007669"/>
    <property type="project" value="TreeGrafter"/>
</dbReference>
<dbReference type="Gene3D" id="2.40.110.10">
    <property type="entry name" value="Butyryl-CoA Dehydrogenase, subunit A, domain 2"/>
    <property type="match status" value="1"/>
</dbReference>
<organism evidence="3 4">
    <name type="scientific">Exophiala aquamarina CBS 119918</name>
    <dbReference type="NCBI Taxonomy" id="1182545"/>
    <lineage>
        <taxon>Eukaryota</taxon>
        <taxon>Fungi</taxon>
        <taxon>Dikarya</taxon>
        <taxon>Ascomycota</taxon>
        <taxon>Pezizomycotina</taxon>
        <taxon>Eurotiomycetes</taxon>
        <taxon>Chaetothyriomycetidae</taxon>
        <taxon>Chaetothyriales</taxon>
        <taxon>Herpotrichiellaceae</taxon>
        <taxon>Exophiala</taxon>
    </lineage>
</organism>
<dbReference type="PANTHER" id="PTHR10909">
    <property type="entry name" value="ELECTRON TRANSPORT OXIDOREDUCTASE"/>
    <property type="match status" value="1"/>
</dbReference>
<dbReference type="PANTHER" id="PTHR10909:SF250">
    <property type="entry name" value="PEROXISOMAL ACYL-COENZYME A OXIDASE 1"/>
    <property type="match status" value="1"/>
</dbReference>
<dbReference type="InterPro" id="IPR046373">
    <property type="entry name" value="Acyl-CoA_Oxase/DH_mid-dom_sf"/>
</dbReference>
<dbReference type="GO" id="GO:0005777">
    <property type="term" value="C:peroxisome"/>
    <property type="evidence" value="ECO:0007669"/>
    <property type="project" value="InterPro"/>
</dbReference>
<protein>
    <submittedName>
        <fullName evidence="3">Uncharacterized protein</fullName>
    </submittedName>
</protein>